<sequence>MIYYLIKDNQRVLVALYSKAEQSDIRPEDIKRIIDAYDE</sequence>
<name>A0AA37T2I9_9ALTE</name>
<dbReference type="AlphaFoldDB" id="A0AA37T2I9"/>
<evidence type="ECO:0000313" key="1">
    <source>
        <dbReference type="EMBL" id="GLR72780.1"/>
    </source>
</evidence>
<keyword evidence="2" id="KW-1185">Reference proteome</keyword>
<gene>
    <name evidence="1" type="ORF">GCM10007852_36880</name>
</gene>
<reference evidence="1" key="1">
    <citation type="journal article" date="2014" name="Int. J. Syst. Evol. Microbiol.">
        <title>Complete genome sequence of Corynebacterium casei LMG S-19264T (=DSM 44701T), isolated from a smear-ripened cheese.</title>
        <authorList>
            <consortium name="US DOE Joint Genome Institute (JGI-PGF)"/>
            <person name="Walter F."/>
            <person name="Albersmeier A."/>
            <person name="Kalinowski J."/>
            <person name="Ruckert C."/>
        </authorList>
    </citation>
    <scope>NUCLEOTIDE SEQUENCE</scope>
    <source>
        <strain evidence="1">NBRC 110023</strain>
    </source>
</reference>
<dbReference type="EMBL" id="BSOT01000015">
    <property type="protein sequence ID" value="GLR72780.1"/>
    <property type="molecule type" value="Genomic_DNA"/>
</dbReference>
<evidence type="ECO:0000313" key="2">
    <source>
        <dbReference type="Proteomes" id="UP001156601"/>
    </source>
</evidence>
<organism evidence="1 2">
    <name type="scientific">Agaribacter marinus</name>
    <dbReference type="NCBI Taxonomy" id="1431249"/>
    <lineage>
        <taxon>Bacteria</taxon>
        <taxon>Pseudomonadati</taxon>
        <taxon>Pseudomonadota</taxon>
        <taxon>Gammaproteobacteria</taxon>
        <taxon>Alteromonadales</taxon>
        <taxon>Alteromonadaceae</taxon>
        <taxon>Agaribacter</taxon>
    </lineage>
</organism>
<proteinExistence type="predicted"/>
<accession>A0AA37T2I9</accession>
<dbReference type="Proteomes" id="UP001156601">
    <property type="component" value="Unassembled WGS sequence"/>
</dbReference>
<comment type="caution">
    <text evidence="1">The sequence shown here is derived from an EMBL/GenBank/DDBJ whole genome shotgun (WGS) entry which is preliminary data.</text>
</comment>
<protein>
    <submittedName>
        <fullName evidence="1">Uncharacterized protein</fullName>
    </submittedName>
</protein>
<reference evidence="1" key="2">
    <citation type="submission" date="2023-01" db="EMBL/GenBank/DDBJ databases">
        <title>Draft genome sequence of Agaribacter marinus strain NBRC 110023.</title>
        <authorList>
            <person name="Sun Q."/>
            <person name="Mori K."/>
        </authorList>
    </citation>
    <scope>NUCLEOTIDE SEQUENCE</scope>
    <source>
        <strain evidence="1">NBRC 110023</strain>
    </source>
</reference>